<evidence type="ECO:0000313" key="1">
    <source>
        <dbReference type="EMBL" id="GKI19878.1"/>
    </source>
</evidence>
<reference evidence="1" key="1">
    <citation type="submission" date="2022-01" db="EMBL/GenBank/DDBJ databases">
        <title>Novel bile acid biosynthetic pathways are enriched in the microbiome of centenarians.</title>
        <authorList>
            <person name="Sato Y."/>
            <person name="Atarashi K."/>
            <person name="Plichta R.D."/>
            <person name="Arai Y."/>
            <person name="Sasajima S."/>
            <person name="Kearney M.S."/>
            <person name="Suda W."/>
            <person name="Takeshita K."/>
            <person name="Sasaki T."/>
            <person name="Okamoto S."/>
            <person name="Skelly N.A."/>
            <person name="Okamura Y."/>
            <person name="Vlamakis H."/>
            <person name="Li Y."/>
            <person name="Tanoue T."/>
            <person name="Takei H."/>
            <person name="Nittono H."/>
            <person name="Narushima S."/>
            <person name="Irie J."/>
            <person name="Itoh H."/>
            <person name="Moriya K."/>
            <person name="Sugiura Y."/>
            <person name="Suematsu M."/>
            <person name="Moritoki N."/>
            <person name="Shibata S."/>
            <person name="Littman R.D."/>
            <person name="Fischbach A.M."/>
            <person name="Uwamino Y."/>
            <person name="Inoue T."/>
            <person name="Honda A."/>
            <person name="Hattori M."/>
            <person name="Murai T."/>
            <person name="Xavier J.R."/>
            <person name="Hirose N."/>
            <person name="Honda K."/>
        </authorList>
    </citation>
    <scope>NUCLEOTIDE SEQUENCE</scope>
    <source>
        <strain evidence="1">CE91-St16</strain>
    </source>
</reference>
<name>A0AA37KTC2_9BACT</name>
<comment type="caution">
    <text evidence="1">The sequence shown here is derived from an EMBL/GenBank/DDBJ whole genome shotgun (WGS) entry which is preliminary data.</text>
</comment>
<proteinExistence type="predicted"/>
<evidence type="ECO:0000313" key="2">
    <source>
        <dbReference type="Proteomes" id="UP001055105"/>
    </source>
</evidence>
<protein>
    <submittedName>
        <fullName evidence="1">Uncharacterized protein</fullName>
    </submittedName>
</protein>
<sequence length="69" mass="8023">MKTVVFITDWNHATRRLFKETDGMFRCTLPDRTTQIRVATFYEFLTTLFGQGQIGAFLNYEVKIKGNGQ</sequence>
<gene>
    <name evidence="1" type="ORF">CE91St16_27860</name>
</gene>
<dbReference type="Proteomes" id="UP001055105">
    <property type="component" value="Unassembled WGS sequence"/>
</dbReference>
<accession>A0AA37KTC2</accession>
<dbReference type="EMBL" id="BQOL01000002">
    <property type="protein sequence ID" value="GKI19878.1"/>
    <property type="molecule type" value="Genomic_DNA"/>
</dbReference>
<dbReference type="AlphaFoldDB" id="A0AA37KTC2"/>
<organism evidence="1 2">
    <name type="scientific">Alistipes finegoldii</name>
    <dbReference type="NCBI Taxonomy" id="214856"/>
    <lineage>
        <taxon>Bacteria</taxon>
        <taxon>Pseudomonadati</taxon>
        <taxon>Bacteroidota</taxon>
        <taxon>Bacteroidia</taxon>
        <taxon>Bacteroidales</taxon>
        <taxon>Rikenellaceae</taxon>
        <taxon>Alistipes</taxon>
    </lineage>
</organism>